<comment type="caution">
    <text evidence="1">The sequence shown here is derived from an EMBL/GenBank/DDBJ whole genome shotgun (WGS) entry which is preliminary data.</text>
</comment>
<organism evidence="1 2">
    <name type="scientific">Streptomyces doudnae</name>
    <dbReference type="NCBI Taxonomy" id="3075536"/>
    <lineage>
        <taxon>Bacteria</taxon>
        <taxon>Bacillati</taxon>
        <taxon>Actinomycetota</taxon>
        <taxon>Actinomycetes</taxon>
        <taxon>Kitasatosporales</taxon>
        <taxon>Streptomycetaceae</taxon>
        <taxon>Streptomyces</taxon>
    </lineage>
</organism>
<sequence length="191" mass="20500">MGDFEFELIPELQGPLRAGYTGTVGPFGEVRVLAPYSGPGEEPPRRATVTGDGFPDAVFSGGAANRPSLDGGMLKIDEVAVDLELKVKGVRKGSRWLEIRHQGHAYIYEAAGWTARLRRDGLDVTTGRGRYIPEVGGTRVGRVEGDATATDLALALVLEEVDTSVLTTSGALFAIPLRFLFGRQRDEGSPE</sequence>
<proteinExistence type="predicted"/>
<evidence type="ECO:0000313" key="1">
    <source>
        <dbReference type="EMBL" id="MDT0439284.1"/>
    </source>
</evidence>
<protein>
    <submittedName>
        <fullName evidence="1">Uncharacterized protein</fullName>
    </submittedName>
</protein>
<accession>A0ABD5F0C6</accession>
<dbReference type="Proteomes" id="UP001183535">
    <property type="component" value="Unassembled WGS sequence"/>
</dbReference>
<dbReference type="RefSeq" id="WP_093826034.1">
    <property type="nucleotide sequence ID" value="NZ_JAVRES010000025.1"/>
</dbReference>
<dbReference type="EMBL" id="JAVRES010000025">
    <property type="protein sequence ID" value="MDT0439284.1"/>
    <property type="molecule type" value="Genomic_DNA"/>
</dbReference>
<dbReference type="AlphaFoldDB" id="A0ABD5F0C6"/>
<keyword evidence="2" id="KW-1185">Reference proteome</keyword>
<gene>
    <name evidence="1" type="ORF">RM877_31935</name>
</gene>
<reference evidence="2" key="1">
    <citation type="submission" date="2023-07" db="EMBL/GenBank/DDBJ databases">
        <title>30 novel species of actinomycetes from the DSMZ collection.</title>
        <authorList>
            <person name="Nouioui I."/>
        </authorList>
    </citation>
    <scope>NUCLEOTIDE SEQUENCE [LARGE SCALE GENOMIC DNA]</scope>
    <source>
        <strain evidence="2">DSM 41981</strain>
    </source>
</reference>
<evidence type="ECO:0000313" key="2">
    <source>
        <dbReference type="Proteomes" id="UP001183535"/>
    </source>
</evidence>
<name>A0ABD5F0C6_9ACTN</name>